<protein>
    <submittedName>
        <fullName evidence="1">Uncharacterized protein</fullName>
    </submittedName>
</protein>
<gene>
    <name evidence="1" type="ORF">GN958_ATG12586</name>
</gene>
<dbReference type="AlphaFoldDB" id="A0A8S9UC24"/>
<dbReference type="Proteomes" id="UP000704712">
    <property type="component" value="Unassembled WGS sequence"/>
</dbReference>
<comment type="caution">
    <text evidence="1">The sequence shown here is derived from an EMBL/GenBank/DDBJ whole genome shotgun (WGS) entry which is preliminary data.</text>
</comment>
<accession>A0A8S9UC24</accession>
<organism evidence="1 2">
    <name type="scientific">Phytophthora infestans</name>
    <name type="common">Potato late blight agent</name>
    <name type="synonym">Botrytis infestans</name>
    <dbReference type="NCBI Taxonomy" id="4787"/>
    <lineage>
        <taxon>Eukaryota</taxon>
        <taxon>Sar</taxon>
        <taxon>Stramenopiles</taxon>
        <taxon>Oomycota</taxon>
        <taxon>Peronosporomycetes</taxon>
        <taxon>Peronosporales</taxon>
        <taxon>Peronosporaceae</taxon>
        <taxon>Phytophthora</taxon>
    </lineage>
</organism>
<sequence>KFVKKTSISRIKRNNTGTSHYADREESTPARELFLNDSFPNYLVSNECTHSGKPRTRNDCVSMSDPLTVLLCVIIKLSGVFNCNLNILLRRDGGSYFLRMSVHNSHHTTTCERNRTSVFHGTVCTYTNRVKYGWHASKGSKNLRYIWNNTTCDPDMVDAHSFLALLKHQEDLAATLPDRVAETLDMCL</sequence>
<name>A0A8S9UC24_PHYIN</name>
<evidence type="ECO:0000313" key="1">
    <source>
        <dbReference type="EMBL" id="KAF4138206.1"/>
    </source>
</evidence>
<evidence type="ECO:0000313" key="2">
    <source>
        <dbReference type="Proteomes" id="UP000704712"/>
    </source>
</evidence>
<feature type="non-terminal residue" evidence="1">
    <location>
        <position position="1"/>
    </location>
</feature>
<proteinExistence type="predicted"/>
<reference evidence="1" key="1">
    <citation type="submission" date="2020-03" db="EMBL/GenBank/DDBJ databases">
        <title>Hybrid Assembly of Korean Phytophthora infestans isolates.</title>
        <authorList>
            <person name="Prokchorchik M."/>
            <person name="Lee Y."/>
            <person name="Seo J."/>
            <person name="Cho J.-H."/>
            <person name="Park Y.-E."/>
            <person name="Jang D.-C."/>
            <person name="Im J.-S."/>
            <person name="Choi J.-G."/>
            <person name="Park H.-J."/>
            <person name="Lee G.-B."/>
            <person name="Lee Y.-G."/>
            <person name="Hong S.-Y."/>
            <person name="Cho K."/>
            <person name="Sohn K.H."/>
        </authorList>
    </citation>
    <scope>NUCLEOTIDE SEQUENCE</scope>
    <source>
        <strain evidence="1">KR_2_A2</strain>
    </source>
</reference>
<dbReference type="EMBL" id="JAACNO010001715">
    <property type="protein sequence ID" value="KAF4138206.1"/>
    <property type="molecule type" value="Genomic_DNA"/>
</dbReference>